<feature type="compositionally biased region" description="Basic and acidic residues" evidence="1">
    <location>
        <begin position="292"/>
        <end position="303"/>
    </location>
</feature>
<dbReference type="EMBL" id="WVTA01000004">
    <property type="protein sequence ID" value="KAK3213748.1"/>
    <property type="molecule type" value="Genomic_DNA"/>
</dbReference>
<evidence type="ECO:0000313" key="3">
    <source>
        <dbReference type="Proteomes" id="UP001280581"/>
    </source>
</evidence>
<feature type="compositionally biased region" description="Basic and acidic residues" evidence="1">
    <location>
        <begin position="246"/>
        <end position="255"/>
    </location>
</feature>
<comment type="caution">
    <text evidence="2">The sequence shown here is derived from an EMBL/GenBank/DDBJ whole genome shotgun (WGS) entry which is preliminary data.</text>
</comment>
<protein>
    <submittedName>
        <fullName evidence="2">Uncharacterized protein</fullName>
    </submittedName>
</protein>
<feature type="region of interest" description="Disordered" evidence="1">
    <location>
        <begin position="279"/>
        <end position="369"/>
    </location>
</feature>
<dbReference type="AlphaFoldDB" id="A0AAN6M0X8"/>
<name>A0AAN6M0X8_9PLEO</name>
<evidence type="ECO:0000256" key="1">
    <source>
        <dbReference type="SAM" id="MobiDB-lite"/>
    </source>
</evidence>
<keyword evidence="3" id="KW-1185">Reference proteome</keyword>
<reference evidence="2 3" key="1">
    <citation type="submission" date="2021-02" db="EMBL/GenBank/DDBJ databases">
        <title>Genome assembly of Pseudopithomyces chartarum.</title>
        <authorList>
            <person name="Jauregui R."/>
            <person name="Singh J."/>
            <person name="Voisey C."/>
        </authorList>
    </citation>
    <scope>NUCLEOTIDE SEQUENCE [LARGE SCALE GENOMIC DNA]</scope>
    <source>
        <strain evidence="2 3">AGR01</strain>
    </source>
</reference>
<accession>A0AAN6M0X8</accession>
<organism evidence="2 3">
    <name type="scientific">Pseudopithomyces chartarum</name>
    <dbReference type="NCBI Taxonomy" id="1892770"/>
    <lineage>
        <taxon>Eukaryota</taxon>
        <taxon>Fungi</taxon>
        <taxon>Dikarya</taxon>
        <taxon>Ascomycota</taxon>
        <taxon>Pezizomycotina</taxon>
        <taxon>Dothideomycetes</taxon>
        <taxon>Pleosporomycetidae</taxon>
        <taxon>Pleosporales</taxon>
        <taxon>Massarineae</taxon>
        <taxon>Didymosphaeriaceae</taxon>
        <taxon>Pseudopithomyces</taxon>
    </lineage>
</organism>
<proteinExistence type="predicted"/>
<feature type="region of interest" description="Disordered" evidence="1">
    <location>
        <begin position="180"/>
        <end position="255"/>
    </location>
</feature>
<feature type="compositionally biased region" description="Polar residues" evidence="1">
    <location>
        <begin position="355"/>
        <end position="369"/>
    </location>
</feature>
<feature type="compositionally biased region" description="Acidic residues" evidence="1">
    <location>
        <begin position="328"/>
        <end position="340"/>
    </location>
</feature>
<sequence>MTTTRQPRQPPTTAHIWYAQQQQQSLLQPAHATVTMDSQNSAQIDPQPNISVAPTIANMTAANLGFSASRPDPEDAFQPSIKGFQEYLVSKLEYLSNDARRSLIGNLDKRGWPLHLRELGTANWQLEPTMPWELADKDALMLLSASGVKIEDITEIFFEGRTAHECHDALENLRPHASIIPVEDDEGPAPSSARTSNAMLSPPANHTTALPTPSPETSIKSQPKKEPTEISPENCAVSSRGRPRTPHADSQKPWEQADRELIWGAMGKSKTARQIQQEYFPSRSESAIQTRMCKERKLRRAESTQKNWSPEGLSDGEANTTGLQDMQIADENDDDSDYVEDSSPREKPSAAMAGISSSHSTPTKKAPTISTIRTKLLSSIDNHVLSKEKKNELKKALRNKWPTHFASVEGHNAPPAKGTRWSNNDIRALRIIRETAPNLPYRFIADFFPGRNESGISRQINHKIKSTQ</sequence>
<feature type="compositionally biased region" description="Polar residues" evidence="1">
    <location>
        <begin position="279"/>
        <end position="289"/>
    </location>
</feature>
<evidence type="ECO:0000313" key="2">
    <source>
        <dbReference type="EMBL" id="KAK3213748.1"/>
    </source>
</evidence>
<gene>
    <name evidence="2" type="ORF">GRF29_28g813014</name>
</gene>
<feature type="compositionally biased region" description="Polar residues" evidence="1">
    <location>
        <begin position="192"/>
        <end position="221"/>
    </location>
</feature>
<dbReference type="Proteomes" id="UP001280581">
    <property type="component" value="Unassembled WGS sequence"/>
</dbReference>